<sequence>MRLKMCDQILKTRFAYFKDSSGIAREIDWVFVLVIHYNFSREGFEFSFPRSGDAEDVERLRNTFKKKRNCSFYEILSPTKDEFFELISNEEKLLQLFRGGSDLNCVPQIFILFILSHGNSDGIIYTDHFQPNSKELVHFYRHEVFQKLASLINFNNCLKFINFGPCRGLEDDPILSPSENKLKTNFKVSKLYFVPNIYENLVVVYSTLETKLAKREGTANSLTKKGTYFVQSFCDVLDELQRDTNFADVLTMVQHEVHRTTTTSPFNKTGQTPEFALFPHQRIIIRCIKKVTPQPGISCGHDGKADTSRLKNTPMHRDAREHFFKWQSETGETLRSRRAAIFRDPEVSKYQAMKMDKALTRNLLFETSLHNITTRELNNYFTNSKLLDFENVGCCLAAFFTSTQVDEKSGEISITTADGVTVPVGDIISTCVGPENKNMTGKPYLFFFINQVSPATDNIMSHEPLLPNYAIRATQYSGFSFFRTERRYI</sequence>
<dbReference type="EMBL" id="CADEPI010000035">
    <property type="protein sequence ID" value="CAB3367939.1"/>
    <property type="molecule type" value="Genomic_DNA"/>
</dbReference>
<keyword evidence="3" id="KW-1185">Reference proteome</keyword>
<proteinExistence type="predicted"/>
<dbReference type="AlphaFoldDB" id="A0A8S1CEF2"/>
<reference evidence="2 3" key="1">
    <citation type="submission" date="2020-04" db="EMBL/GenBank/DDBJ databases">
        <authorList>
            <person name="Alioto T."/>
            <person name="Alioto T."/>
            <person name="Gomez Garrido J."/>
        </authorList>
    </citation>
    <scope>NUCLEOTIDE SEQUENCE [LARGE SCALE GENOMIC DNA]</scope>
</reference>
<dbReference type="GO" id="GO:0004197">
    <property type="term" value="F:cysteine-type endopeptidase activity"/>
    <property type="evidence" value="ECO:0007669"/>
    <property type="project" value="InterPro"/>
</dbReference>
<accession>A0A8S1CEF2</accession>
<evidence type="ECO:0000313" key="2">
    <source>
        <dbReference type="EMBL" id="CAB3367939.1"/>
    </source>
</evidence>
<dbReference type="Proteomes" id="UP000494165">
    <property type="component" value="Unassembled WGS sequence"/>
</dbReference>
<dbReference type="GO" id="GO:0006508">
    <property type="term" value="P:proteolysis"/>
    <property type="evidence" value="ECO:0007669"/>
    <property type="project" value="InterPro"/>
</dbReference>
<name>A0A8S1CEF2_9INSE</name>
<dbReference type="InterPro" id="IPR011600">
    <property type="entry name" value="Pept_C14_caspase"/>
</dbReference>
<evidence type="ECO:0000259" key="1">
    <source>
        <dbReference type="PROSITE" id="PS50207"/>
    </source>
</evidence>
<dbReference type="Pfam" id="PF00656">
    <property type="entry name" value="Peptidase_C14"/>
    <property type="match status" value="1"/>
</dbReference>
<dbReference type="OrthoDB" id="6097640at2759"/>
<dbReference type="SUPFAM" id="SSF52129">
    <property type="entry name" value="Caspase-like"/>
    <property type="match status" value="1"/>
</dbReference>
<dbReference type="Gene3D" id="3.40.50.1460">
    <property type="match status" value="2"/>
</dbReference>
<evidence type="ECO:0000313" key="3">
    <source>
        <dbReference type="Proteomes" id="UP000494165"/>
    </source>
</evidence>
<dbReference type="InterPro" id="IPR029030">
    <property type="entry name" value="Caspase-like_dom_sf"/>
</dbReference>
<dbReference type="InterPro" id="IPR002138">
    <property type="entry name" value="Pept_C14_p10"/>
</dbReference>
<dbReference type="PROSITE" id="PS50207">
    <property type="entry name" value="CASPASE_P10"/>
    <property type="match status" value="1"/>
</dbReference>
<gene>
    <name evidence="2" type="ORF">CLODIP_2_CD08451</name>
</gene>
<feature type="domain" description="Caspase family p10" evidence="1">
    <location>
        <begin position="223"/>
        <end position="275"/>
    </location>
</feature>
<protein>
    <recommendedName>
        <fullName evidence="1">Caspase family p10 domain-containing protein</fullName>
    </recommendedName>
</protein>
<comment type="caution">
    <text evidence="2">The sequence shown here is derived from an EMBL/GenBank/DDBJ whole genome shotgun (WGS) entry which is preliminary data.</text>
</comment>
<organism evidence="2 3">
    <name type="scientific">Cloeon dipterum</name>
    <dbReference type="NCBI Taxonomy" id="197152"/>
    <lineage>
        <taxon>Eukaryota</taxon>
        <taxon>Metazoa</taxon>
        <taxon>Ecdysozoa</taxon>
        <taxon>Arthropoda</taxon>
        <taxon>Hexapoda</taxon>
        <taxon>Insecta</taxon>
        <taxon>Pterygota</taxon>
        <taxon>Palaeoptera</taxon>
        <taxon>Ephemeroptera</taxon>
        <taxon>Pisciforma</taxon>
        <taxon>Baetidae</taxon>
        <taxon>Cloeon</taxon>
    </lineage>
</organism>